<feature type="compositionally biased region" description="Polar residues" evidence="1">
    <location>
        <begin position="183"/>
        <end position="192"/>
    </location>
</feature>
<accession>G4TKI2</accession>
<name>G4TKI2_SERID</name>
<feature type="compositionally biased region" description="Low complexity" evidence="1">
    <location>
        <begin position="17"/>
        <end position="35"/>
    </location>
</feature>
<gene>
    <name evidence="2" type="ORF">PIIN_05765</name>
</gene>
<dbReference type="AlphaFoldDB" id="G4TKI2"/>
<proteinExistence type="predicted"/>
<evidence type="ECO:0000313" key="2">
    <source>
        <dbReference type="EMBL" id="CCA71830.1"/>
    </source>
</evidence>
<organism evidence="2 3">
    <name type="scientific">Serendipita indica (strain DSM 11827)</name>
    <name type="common">Root endophyte fungus</name>
    <name type="synonym">Piriformospora indica</name>
    <dbReference type="NCBI Taxonomy" id="1109443"/>
    <lineage>
        <taxon>Eukaryota</taxon>
        <taxon>Fungi</taxon>
        <taxon>Dikarya</taxon>
        <taxon>Basidiomycota</taxon>
        <taxon>Agaricomycotina</taxon>
        <taxon>Agaricomycetes</taxon>
        <taxon>Sebacinales</taxon>
        <taxon>Serendipitaceae</taxon>
        <taxon>Serendipita</taxon>
    </lineage>
</organism>
<dbReference type="InParanoid" id="G4TKI2"/>
<feature type="compositionally biased region" description="Low complexity" evidence="1">
    <location>
        <begin position="144"/>
        <end position="157"/>
    </location>
</feature>
<dbReference type="EMBL" id="CAFZ01000136">
    <property type="protein sequence ID" value="CCA71830.1"/>
    <property type="molecule type" value="Genomic_DNA"/>
</dbReference>
<protein>
    <submittedName>
        <fullName evidence="2">Uncharacterized protein</fullName>
    </submittedName>
</protein>
<reference evidence="2 3" key="1">
    <citation type="journal article" date="2011" name="PLoS Pathog.">
        <title>Endophytic Life Strategies Decoded by Genome and Transcriptome Analyses of the Mutualistic Root Symbiont Piriformospora indica.</title>
        <authorList>
            <person name="Zuccaro A."/>
            <person name="Lahrmann U."/>
            <person name="Guldener U."/>
            <person name="Langen G."/>
            <person name="Pfiffi S."/>
            <person name="Biedenkopf D."/>
            <person name="Wong P."/>
            <person name="Samans B."/>
            <person name="Grimm C."/>
            <person name="Basiewicz M."/>
            <person name="Murat C."/>
            <person name="Martin F."/>
            <person name="Kogel K.H."/>
        </authorList>
    </citation>
    <scope>NUCLEOTIDE SEQUENCE [LARGE SCALE GENOMIC DNA]</scope>
    <source>
        <strain evidence="2 3">DSM 11827</strain>
    </source>
</reference>
<feature type="compositionally biased region" description="Polar residues" evidence="1">
    <location>
        <begin position="236"/>
        <end position="248"/>
    </location>
</feature>
<dbReference type="Proteomes" id="UP000007148">
    <property type="component" value="Unassembled WGS sequence"/>
</dbReference>
<feature type="region of interest" description="Disordered" evidence="1">
    <location>
        <begin position="16"/>
        <end position="41"/>
    </location>
</feature>
<comment type="caution">
    <text evidence="2">The sequence shown here is derived from an EMBL/GenBank/DDBJ whole genome shotgun (WGS) entry which is preliminary data.</text>
</comment>
<evidence type="ECO:0000256" key="1">
    <source>
        <dbReference type="SAM" id="MobiDB-lite"/>
    </source>
</evidence>
<feature type="region of interest" description="Disordered" evidence="1">
    <location>
        <begin position="139"/>
        <end position="164"/>
    </location>
</feature>
<feature type="region of interest" description="Disordered" evidence="1">
    <location>
        <begin position="295"/>
        <end position="347"/>
    </location>
</feature>
<sequence length="347" mass="36853">MNHHYRFYPLPRPSLKSANCSSRASRSSSTTANSTPAGGSYNCSCTPPCSSMEACKGSCYSSSMPSSADSSSMPSPTAYPPQPPSPHVHFLNLYQTYIVDYEYDRSPTVVMPNECALPARGCPGKTYFATVARTGRRITRCATPAASRGNSRSRSNMSPPPSPSFYAKHIFYPGKKICCSQRIHPSNKSQSPDEYPFPSPVPSPRVGAARQLATDTPPISDDSDQGLSTPPDMASQAPSPRSLSRRGSATALSNNAMGMQLYIDAPSHPPIPGLSMSPTGRGADMFAITNALNGLELNPGSPTTPKKVKTKKSKSSLSGSPTSEKKRARVVPPAPSWTADQGVLGGF</sequence>
<keyword evidence="3" id="KW-1185">Reference proteome</keyword>
<evidence type="ECO:0000313" key="3">
    <source>
        <dbReference type="Proteomes" id="UP000007148"/>
    </source>
</evidence>
<dbReference type="OrthoDB" id="3187054at2759"/>
<feature type="region of interest" description="Disordered" evidence="1">
    <location>
        <begin position="182"/>
        <end position="248"/>
    </location>
</feature>
<dbReference type="HOGENOM" id="CLU_799536_0_0_1"/>